<evidence type="ECO:0000256" key="1">
    <source>
        <dbReference type="SAM" id="MobiDB-lite"/>
    </source>
</evidence>
<protein>
    <submittedName>
        <fullName evidence="2">Uncharacterized protein</fullName>
    </submittedName>
</protein>
<dbReference type="EMBL" id="JACCJC010000005">
    <property type="protein sequence ID" value="KAF6239858.1"/>
    <property type="molecule type" value="Genomic_DNA"/>
</dbReference>
<reference evidence="2 3" key="1">
    <citation type="journal article" date="2020" name="Genomics">
        <title>Complete, high-quality genomes from long-read metagenomic sequencing of two wolf lichen thalli reveals enigmatic genome architecture.</title>
        <authorList>
            <person name="McKenzie S.K."/>
            <person name="Walston R.F."/>
            <person name="Allen J.L."/>
        </authorList>
    </citation>
    <scope>NUCLEOTIDE SEQUENCE [LARGE SCALE GENOMIC DNA]</scope>
    <source>
        <strain evidence="2">WasteWater2</strain>
    </source>
</reference>
<organism evidence="2 3">
    <name type="scientific">Letharia columbiana</name>
    <dbReference type="NCBI Taxonomy" id="112416"/>
    <lineage>
        <taxon>Eukaryota</taxon>
        <taxon>Fungi</taxon>
        <taxon>Dikarya</taxon>
        <taxon>Ascomycota</taxon>
        <taxon>Pezizomycotina</taxon>
        <taxon>Lecanoromycetes</taxon>
        <taxon>OSLEUM clade</taxon>
        <taxon>Lecanoromycetidae</taxon>
        <taxon>Lecanorales</taxon>
        <taxon>Lecanorineae</taxon>
        <taxon>Parmeliaceae</taxon>
        <taxon>Letharia</taxon>
    </lineage>
</organism>
<sequence length="100" mass="11758">MADGQPLSKNQTREFAHRSDKRQNNVNNEKQREEATQHRRENDGKARQQETEEIRRRYGDLLWSSRETANVSSESSSRLDRWRTLARRSPSDAASILFAR</sequence>
<keyword evidence="3" id="KW-1185">Reference proteome</keyword>
<comment type="caution">
    <text evidence="2">The sequence shown here is derived from an EMBL/GenBank/DDBJ whole genome shotgun (WGS) entry which is preliminary data.</text>
</comment>
<name>A0A8H6L8Q0_9LECA</name>
<gene>
    <name evidence="2" type="ORF">HO173_002405</name>
</gene>
<feature type="region of interest" description="Disordered" evidence="1">
    <location>
        <begin position="1"/>
        <end position="53"/>
    </location>
</feature>
<dbReference type="Proteomes" id="UP000578531">
    <property type="component" value="Unassembled WGS sequence"/>
</dbReference>
<evidence type="ECO:0000313" key="3">
    <source>
        <dbReference type="Proteomes" id="UP000578531"/>
    </source>
</evidence>
<feature type="compositionally biased region" description="Basic and acidic residues" evidence="1">
    <location>
        <begin position="11"/>
        <end position="53"/>
    </location>
</feature>
<accession>A0A8H6L8Q0</accession>
<proteinExistence type="predicted"/>
<dbReference type="RefSeq" id="XP_037169133.1">
    <property type="nucleotide sequence ID" value="XM_037304338.1"/>
</dbReference>
<evidence type="ECO:0000313" key="2">
    <source>
        <dbReference type="EMBL" id="KAF6239858.1"/>
    </source>
</evidence>
<dbReference type="AlphaFoldDB" id="A0A8H6L8Q0"/>
<dbReference type="GeneID" id="59284078"/>